<evidence type="ECO:0000313" key="4">
    <source>
        <dbReference type="Proteomes" id="UP000198870"/>
    </source>
</evidence>
<evidence type="ECO:0000259" key="2">
    <source>
        <dbReference type="Pfam" id="PF07007"/>
    </source>
</evidence>
<proteinExistence type="predicted"/>
<evidence type="ECO:0000256" key="1">
    <source>
        <dbReference type="SAM" id="SignalP"/>
    </source>
</evidence>
<keyword evidence="1" id="KW-0732">Signal</keyword>
<organism evidence="3 4">
    <name type="scientific">Desulfoluna spongiiphila</name>
    <dbReference type="NCBI Taxonomy" id="419481"/>
    <lineage>
        <taxon>Bacteria</taxon>
        <taxon>Pseudomonadati</taxon>
        <taxon>Thermodesulfobacteriota</taxon>
        <taxon>Desulfobacteria</taxon>
        <taxon>Desulfobacterales</taxon>
        <taxon>Desulfolunaceae</taxon>
        <taxon>Desulfoluna</taxon>
    </lineage>
</organism>
<feature type="chain" id="PRO_5011460309" evidence="1">
    <location>
        <begin position="22"/>
        <end position="391"/>
    </location>
</feature>
<dbReference type="EMBL" id="FMUX01000012">
    <property type="protein sequence ID" value="SCY57236.1"/>
    <property type="molecule type" value="Genomic_DNA"/>
</dbReference>
<dbReference type="Gene3D" id="1.20.1270.180">
    <property type="match status" value="1"/>
</dbReference>
<gene>
    <name evidence="3" type="ORF">SAMN05216233_11232</name>
</gene>
<name>A0A1G5H0E0_9BACT</name>
<evidence type="ECO:0000313" key="3">
    <source>
        <dbReference type="EMBL" id="SCY57236.1"/>
    </source>
</evidence>
<reference evidence="3 4" key="1">
    <citation type="submission" date="2016-10" db="EMBL/GenBank/DDBJ databases">
        <authorList>
            <person name="de Groot N.N."/>
        </authorList>
    </citation>
    <scope>NUCLEOTIDE SEQUENCE [LARGE SCALE GENOMIC DNA]</scope>
    <source>
        <strain evidence="3 4">AA1</strain>
    </source>
</reference>
<dbReference type="InterPro" id="IPR009739">
    <property type="entry name" value="LprI-like_N"/>
</dbReference>
<dbReference type="Proteomes" id="UP000198870">
    <property type="component" value="Unassembled WGS sequence"/>
</dbReference>
<accession>A0A1G5H0E0</accession>
<protein>
    <submittedName>
        <fullName evidence="3">Uncharacterized conserved protein YecT, DUF1311 family</fullName>
    </submittedName>
</protein>
<dbReference type="PANTHER" id="PTHR39176">
    <property type="entry name" value="PERIPLASMIC PROTEIN-RELATED"/>
    <property type="match status" value="1"/>
</dbReference>
<dbReference type="PANTHER" id="PTHR39176:SF1">
    <property type="entry name" value="PERIPLASMIC PROTEIN"/>
    <property type="match status" value="1"/>
</dbReference>
<feature type="domain" description="Lysozyme inhibitor LprI-like N-terminal" evidence="2">
    <location>
        <begin position="31"/>
        <end position="87"/>
    </location>
</feature>
<feature type="signal peptide" evidence="1">
    <location>
        <begin position="1"/>
        <end position="21"/>
    </location>
</feature>
<dbReference type="AlphaFoldDB" id="A0A1G5H0E0"/>
<sequence>MKTLRTVFFSAFLFLPAFALAGNCDNPTNDFDGVYCLTKSYVAADTQLNETYDQLRCFLTERQKRKLKKEQIQWMKERNTACGIVREGRFFVDLNLATQSTRSRLSYLNKELQRFKKTGGVSLGVPSDASKPLDPPPLNLPRPYKVSTFSAMYFNGTDHVSSETVPRPSINYEDDVFCKIPASSVEAVWEANIDAQEPCSLPISYASTTHGVASFFLDDVSIPNGLDSNGSLSIPLETGTHRLRIEYKNHGYRANFSATVKNYPDAPSKDDLQVFFEKALRNSARTVHISGETTDDFYNNVRVSLPDEGPVFLFLESRTSINWIFYNQSDVKVNGILICCDSGTSTVTGIREDTPIYHVGAIDRSVYQGMLPEAFDFTYKEKKLIRASFSY</sequence>
<dbReference type="Pfam" id="PF07007">
    <property type="entry name" value="LprI"/>
    <property type="match status" value="1"/>
</dbReference>
<keyword evidence="4" id="KW-1185">Reference proteome</keyword>